<proteinExistence type="inferred from homology"/>
<protein>
    <submittedName>
        <fullName evidence="5">Restriction endonuclease subunit S</fullName>
    </submittedName>
</protein>
<dbReference type="CDD" id="cd16961">
    <property type="entry name" value="RMtype1_S_TRD-CR_like"/>
    <property type="match status" value="1"/>
</dbReference>
<dbReference type="EMBL" id="QRVT01000022">
    <property type="protein sequence ID" value="RGS63418.1"/>
    <property type="molecule type" value="Genomic_DNA"/>
</dbReference>
<evidence type="ECO:0000256" key="3">
    <source>
        <dbReference type="ARBA" id="ARBA00023125"/>
    </source>
</evidence>
<comment type="similarity">
    <text evidence="1">Belongs to the type-I restriction system S methylase family.</text>
</comment>
<evidence type="ECO:0000256" key="1">
    <source>
        <dbReference type="ARBA" id="ARBA00010923"/>
    </source>
</evidence>
<feature type="non-terminal residue" evidence="5">
    <location>
        <position position="348"/>
    </location>
</feature>
<dbReference type="CDD" id="cd17296">
    <property type="entry name" value="RMtype1_S_MmaC5ORF1169P_TRD1-CR1_like"/>
    <property type="match status" value="1"/>
</dbReference>
<feature type="domain" description="Type I restriction modification DNA specificity" evidence="4">
    <location>
        <begin position="219"/>
        <end position="345"/>
    </location>
</feature>
<evidence type="ECO:0000313" key="6">
    <source>
        <dbReference type="Proteomes" id="UP000285462"/>
    </source>
</evidence>
<dbReference type="InterPro" id="IPR044946">
    <property type="entry name" value="Restrct_endonuc_typeI_TRD_sf"/>
</dbReference>
<dbReference type="PANTHER" id="PTHR30408">
    <property type="entry name" value="TYPE-1 RESTRICTION ENZYME ECOKI SPECIFICITY PROTEIN"/>
    <property type="match status" value="1"/>
</dbReference>
<evidence type="ECO:0000313" key="5">
    <source>
        <dbReference type="EMBL" id="RGS63418.1"/>
    </source>
</evidence>
<dbReference type="Gene3D" id="3.90.220.20">
    <property type="entry name" value="DNA methylase specificity domains"/>
    <property type="match status" value="2"/>
</dbReference>
<dbReference type="AlphaFoldDB" id="A0A412K4M9"/>
<name>A0A412K4M9_BIFAD</name>
<evidence type="ECO:0000256" key="2">
    <source>
        <dbReference type="ARBA" id="ARBA00022747"/>
    </source>
</evidence>
<dbReference type="PANTHER" id="PTHR30408:SF12">
    <property type="entry name" value="TYPE I RESTRICTION ENZYME MJAVIII SPECIFICITY SUBUNIT"/>
    <property type="match status" value="1"/>
</dbReference>
<keyword evidence="3" id="KW-0238">DNA-binding</keyword>
<dbReference type="GO" id="GO:0003677">
    <property type="term" value="F:DNA binding"/>
    <property type="evidence" value="ECO:0007669"/>
    <property type="project" value="UniProtKB-KW"/>
</dbReference>
<comment type="caution">
    <text evidence="5">The sequence shown here is derived from an EMBL/GenBank/DDBJ whole genome shotgun (WGS) entry which is preliminary data.</text>
</comment>
<sequence>KPQFVGKKVKLGELCEICSGGTPKRSVAEYWKDGTIPWVKIGDMSEKYVSSTEERITDAGFNNSSVKMLEPGTLLYSIFASIGAVSILKIPATTNQAIAGLKIKDDSLDRDFLYHYLKSRESISKSSGRGAAQNNINLTILRNMQVTLPSIEIQRSIVRNLEMISNQVTIAESHLMDLDALVKSRFVEMFGTPDNNIHSLPIKTMGGISEQLIAGGDKPRKISKNKDLKHPYPVFANGTIADGLQGFSEEARVNKSAVTIAARGTIGFCLVREPGFTPIVRLISLVPKPSINVVYLKYFIDLLNLAGSGSSQAQLTLPAFREQQILVPELKEQLEFATFVAQVDKSRF</sequence>
<dbReference type="GO" id="GO:0009307">
    <property type="term" value="P:DNA restriction-modification system"/>
    <property type="evidence" value="ECO:0007669"/>
    <property type="project" value="UniProtKB-KW"/>
</dbReference>
<dbReference type="GO" id="GO:0004519">
    <property type="term" value="F:endonuclease activity"/>
    <property type="evidence" value="ECO:0007669"/>
    <property type="project" value="UniProtKB-KW"/>
</dbReference>
<dbReference type="Proteomes" id="UP000285462">
    <property type="component" value="Unassembled WGS sequence"/>
</dbReference>
<dbReference type="Pfam" id="PF01420">
    <property type="entry name" value="Methylase_S"/>
    <property type="match status" value="2"/>
</dbReference>
<keyword evidence="5" id="KW-0540">Nuclease</keyword>
<feature type="non-terminal residue" evidence="5">
    <location>
        <position position="1"/>
    </location>
</feature>
<gene>
    <name evidence="5" type="ORF">DWX79_09750</name>
</gene>
<keyword evidence="2" id="KW-0680">Restriction system</keyword>
<keyword evidence="5" id="KW-0255">Endonuclease</keyword>
<dbReference type="InterPro" id="IPR052021">
    <property type="entry name" value="Type-I_RS_S_subunit"/>
</dbReference>
<feature type="domain" description="Type I restriction modification DNA specificity" evidence="4">
    <location>
        <begin position="7"/>
        <end position="171"/>
    </location>
</feature>
<evidence type="ECO:0000259" key="4">
    <source>
        <dbReference type="Pfam" id="PF01420"/>
    </source>
</evidence>
<organism evidence="5 6">
    <name type="scientific">Bifidobacterium adolescentis</name>
    <dbReference type="NCBI Taxonomy" id="1680"/>
    <lineage>
        <taxon>Bacteria</taxon>
        <taxon>Bacillati</taxon>
        <taxon>Actinomycetota</taxon>
        <taxon>Actinomycetes</taxon>
        <taxon>Bifidobacteriales</taxon>
        <taxon>Bifidobacteriaceae</taxon>
        <taxon>Bifidobacterium</taxon>
    </lineage>
</organism>
<reference evidence="5 6" key="1">
    <citation type="submission" date="2018-08" db="EMBL/GenBank/DDBJ databases">
        <title>A genome reference for cultivated species of the human gut microbiota.</title>
        <authorList>
            <person name="Zou Y."/>
            <person name="Xue W."/>
            <person name="Luo G."/>
        </authorList>
    </citation>
    <scope>NUCLEOTIDE SEQUENCE [LARGE SCALE GENOMIC DNA]</scope>
    <source>
        <strain evidence="5 6">AF21-27</strain>
    </source>
</reference>
<keyword evidence="5" id="KW-0378">Hydrolase</keyword>
<dbReference type="InterPro" id="IPR000055">
    <property type="entry name" value="Restrct_endonuc_typeI_TRD"/>
</dbReference>
<dbReference type="SUPFAM" id="SSF116734">
    <property type="entry name" value="DNA methylase specificity domain"/>
    <property type="match status" value="2"/>
</dbReference>
<accession>A0A412K4M9</accession>